<reference evidence="2" key="1">
    <citation type="journal article" date="2023" name="Mol. Phylogenet. Evol.">
        <title>Genome-scale phylogeny and comparative genomics of the fungal order Sordariales.</title>
        <authorList>
            <person name="Hensen N."/>
            <person name="Bonometti L."/>
            <person name="Westerberg I."/>
            <person name="Brannstrom I.O."/>
            <person name="Guillou S."/>
            <person name="Cros-Aarteil S."/>
            <person name="Calhoun S."/>
            <person name="Haridas S."/>
            <person name="Kuo A."/>
            <person name="Mondo S."/>
            <person name="Pangilinan J."/>
            <person name="Riley R."/>
            <person name="LaButti K."/>
            <person name="Andreopoulos B."/>
            <person name="Lipzen A."/>
            <person name="Chen C."/>
            <person name="Yan M."/>
            <person name="Daum C."/>
            <person name="Ng V."/>
            <person name="Clum A."/>
            <person name="Steindorff A."/>
            <person name="Ohm R.A."/>
            <person name="Martin F."/>
            <person name="Silar P."/>
            <person name="Natvig D.O."/>
            <person name="Lalanne C."/>
            <person name="Gautier V."/>
            <person name="Ament-Velasquez S.L."/>
            <person name="Kruys A."/>
            <person name="Hutchinson M.I."/>
            <person name="Powell A.J."/>
            <person name="Barry K."/>
            <person name="Miller A.N."/>
            <person name="Grigoriev I.V."/>
            <person name="Debuchy R."/>
            <person name="Gladieux P."/>
            <person name="Hiltunen Thoren M."/>
            <person name="Johannesson H."/>
        </authorList>
    </citation>
    <scope>NUCLEOTIDE SEQUENCE</scope>
    <source>
        <strain evidence="2">CBS 315.58</strain>
    </source>
</reference>
<evidence type="ECO:0000313" key="2">
    <source>
        <dbReference type="EMBL" id="KAK4201929.1"/>
    </source>
</evidence>
<sequence>MTIERLPPEVIANIAAHLPEQHGEDGRLVRPNIATVSRAWQSMVEPDVFCQLKINNTVELETFATVFSTPQSRRRSLLKHLRYTIILPTYTDQECSIYETNEDRTANNKVVAEALRALFIVLSSWGSDPAVGFSLLLIIHSPMDVRHRDRDKLEQDKCSHALGRRQDVFEKRYEYSYIRLADTDLNLLPAVSCITELLCTYGGGDRQIHPSTQAALTLTKTPNLQKLTWRYKEPGVYLSLCRGSAKNLSKISKPIRSGPPSAASISKLSRTSTCTTRGCRTWFSHTSMTPCHQHSTASSARPKISKQSPTKAPSMAPSSGLLPLAKNPLSQYGPPSSTYQCTSTTEPQTDNGTSKHGRRSRPAPTVMTRKKTARTMTMTTNQLTLPPDAANYFAPGYGTPEETRASLAYAKSLERIPDPADGTFDSEK</sequence>
<comment type="caution">
    <text evidence="2">The sequence shown here is derived from an EMBL/GenBank/DDBJ whole genome shotgun (WGS) entry which is preliminary data.</text>
</comment>
<feature type="region of interest" description="Disordered" evidence="1">
    <location>
        <begin position="288"/>
        <end position="371"/>
    </location>
</feature>
<dbReference type="Proteomes" id="UP001303160">
    <property type="component" value="Unassembled WGS sequence"/>
</dbReference>
<dbReference type="AlphaFoldDB" id="A0AAN6XJP1"/>
<name>A0AAN6XJP1_9PEZI</name>
<feature type="compositionally biased region" description="Polar residues" evidence="1">
    <location>
        <begin position="288"/>
        <end position="311"/>
    </location>
</feature>
<evidence type="ECO:0008006" key="4">
    <source>
        <dbReference type="Google" id="ProtNLM"/>
    </source>
</evidence>
<proteinExistence type="predicted"/>
<evidence type="ECO:0000256" key="1">
    <source>
        <dbReference type="SAM" id="MobiDB-lite"/>
    </source>
</evidence>
<evidence type="ECO:0000313" key="3">
    <source>
        <dbReference type="Proteomes" id="UP001303160"/>
    </source>
</evidence>
<organism evidence="2 3">
    <name type="scientific">Triangularia verruculosa</name>
    <dbReference type="NCBI Taxonomy" id="2587418"/>
    <lineage>
        <taxon>Eukaryota</taxon>
        <taxon>Fungi</taxon>
        <taxon>Dikarya</taxon>
        <taxon>Ascomycota</taxon>
        <taxon>Pezizomycotina</taxon>
        <taxon>Sordariomycetes</taxon>
        <taxon>Sordariomycetidae</taxon>
        <taxon>Sordariales</taxon>
        <taxon>Podosporaceae</taxon>
        <taxon>Triangularia</taxon>
    </lineage>
</organism>
<protein>
    <recommendedName>
        <fullName evidence="4">F-box domain-containing protein</fullName>
    </recommendedName>
</protein>
<reference evidence="2" key="2">
    <citation type="submission" date="2023-05" db="EMBL/GenBank/DDBJ databases">
        <authorList>
            <consortium name="Lawrence Berkeley National Laboratory"/>
            <person name="Steindorff A."/>
            <person name="Hensen N."/>
            <person name="Bonometti L."/>
            <person name="Westerberg I."/>
            <person name="Brannstrom I.O."/>
            <person name="Guillou S."/>
            <person name="Cros-Aarteil S."/>
            <person name="Calhoun S."/>
            <person name="Haridas S."/>
            <person name="Kuo A."/>
            <person name="Mondo S."/>
            <person name="Pangilinan J."/>
            <person name="Riley R."/>
            <person name="Labutti K."/>
            <person name="Andreopoulos B."/>
            <person name="Lipzen A."/>
            <person name="Chen C."/>
            <person name="Yanf M."/>
            <person name="Daum C."/>
            <person name="Ng V."/>
            <person name="Clum A."/>
            <person name="Ohm R."/>
            <person name="Martin F."/>
            <person name="Silar P."/>
            <person name="Natvig D."/>
            <person name="Lalanne C."/>
            <person name="Gautier V."/>
            <person name="Ament-Velasquez S.L."/>
            <person name="Kruys A."/>
            <person name="Hutchinson M.I."/>
            <person name="Powell A.J."/>
            <person name="Barry K."/>
            <person name="Miller A.N."/>
            <person name="Grigoriev I.V."/>
            <person name="Debuchy R."/>
            <person name="Gladieux P."/>
            <person name="Thoren M.H."/>
            <person name="Johannesson H."/>
        </authorList>
    </citation>
    <scope>NUCLEOTIDE SEQUENCE</scope>
    <source>
        <strain evidence="2">CBS 315.58</strain>
    </source>
</reference>
<gene>
    <name evidence="2" type="ORF">QBC40DRAFT_277447</name>
</gene>
<keyword evidence="3" id="KW-1185">Reference proteome</keyword>
<feature type="compositionally biased region" description="Polar residues" evidence="1">
    <location>
        <begin position="328"/>
        <end position="354"/>
    </location>
</feature>
<accession>A0AAN6XJP1</accession>
<dbReference type="EMBL" id="MU863902">
    <property type="protein sequence ID" value="KAK4201929.1"/>
    <property type="molecule type" value="Genomic_DNA"/>
</dbReference>